<dbReference type="OrthoDB" id="9812295at2"/>
<dbReference type="EC" id="1.-.-.-" evidence="2"/>
<evidence type="ECO:0000313" key="2">
    <source>
        <dbReference type="EMBL" id="VVM06390.1"/>
    </source>
</evidence>
<evidence type="ECO:0000313" key="3">
    <source>
        <dbReference type="Proteomes" id="UP000334923"/>
    </source>
</evidence>
<keyword evidence="2" id="KW-0560">Oxidoreductase</keyword>
<dbReference type="InterPro" id="IPR029039">
    <property type="entry name" value="Flavoprotein-like_sf"/>
</dbReference>
<dbReference type="SUPFAM" id="SSF52218">
    <property type="entry name" value="Flavoproteins"/>
    <property type="match status" value="1"/>
</dbReference>
<dbReference type="GO" id="GO:0016491">
    <property type="term" value="F:oxidoreductase activity"/>
    <property type="evidence" value="ECO:0007669"/>
    <property type="project" value="UniProtKB-KW"/>
</dbReference>
<dbReference type="InterPro" id="IPR005025">
    <property type="entry name" value="FMN_Rdtase-like_dom"/>
</dbReference>
<dbReference type="Proteomes" id="UP000334923">
    <property type="component" value="Unassembled WGS sequence"/>
</dbReference>
<dbReference type="EMBL" id="CABFVA020000065">
    <property type="protein sequence ID" value="VVM06390.1"/>
    <property type="molecule type" value="Genomic_DNA"/>
</dbReference>
<dbReference type="GO" id="GO:0005829">
    <property type="term" value="C:cytosol"/>
    <property type="evidence" value="ECO:0007669"/>
    <property type="project" value="TreeGrafter"/>
</dbReference>
<feature type="domain" description="NADPH-dependent FMN reductase-like" evidence="1">
    <location>
        <begin position="51"/>
        <end position="187"/>
    </location>
</feature>
<dbReference type="Pfam" id="PF03358">
    <property type="entry name" value="FMN_red"/>
    <property type="match status" value="1"/>
</dbReference>
<dbReference type="GO" id="GO:0010181">
    <property type="term" value="F:FMN binding"/>
    <property type="evidence" value="ECO:0007669"/>
    <property type="project" value="TreeGrafter"/>
</dbReference>
<accession>A0A5E6MBU3</accession>
<dbReference type="AlphaFoldDB" id="A0A5E6MBU3"/>
<dbReference type="InterPro" id="IPR050712">
    <property type="entry name" value="NAD(P)H-dep_reductase"/>
</dbReference>
<organism evidence="2 3">
    <name type="scientific">Methylacidimicrobium tartarophylax</name>
    <dbReference type="NCBI Taxonomy" id="1041768"/>
    <lineage>
        <taxon>Bacteria</taxon>
        <taxon>Pseudomonadati</taxon>
        <taxon>Verrucomicrobiota</taxon>
        <taxon>Methylacidimicrobium</taxon>
    </lineage>
</organism>
<reference evidence="2 3" key="1">
    <citation type="submission" date="2019-09" db="EMBL/GenBank/DDBJ databases">
        <authorList>
            <person name="Cremers G."/>
        </authorList>
    </citation>
    <scope>NUCLEOTIDE SEQUENCE [LARGE SCALE GENOMIC DNA]</scope>
    <source>
        <strain evidence="2">4A</strain>
    </source>
</reference>
<dbReference type="PANTHER" id="PTHR30543">
    <property type="entry name" value="CHROMATE REDUCTASE"/>
    <property type="match status" value="1"/>
</dbReference>
<evidence type="ECO:0000259" key="1">
    <source>
        <dbReference type="Pfam" id="PF03358"/>
    </source>
</evidence>
<gene>
    <name evidence="2" type="ORF">MAMT_01179</name>
</gene>
<protein>
    <submittedName>
        <fullName evidence="2">NAD(P)H-dependent FMN reductase</fullName>
        <ecNumber evidence="2">1.-.-.-</ecNumber>
    </submittedName>
</protein>
<sequence>MVAVLSIEGNKAVRSSADKSFCRFSLERRAGLGKLGLPFRKELPHDNRAVIAILIGTNRLGSRTRLVGAQLVRLYHELGEEARPIDLGLLPIEVGSPRAYADRPAEVSRFAALLGEARGIVVVLPEYNGSFPGILKLFLDLLPHPSPLEGKPICLVGAASGRFGGLRAVEQMQNHLLYRRSHPYPYSVLLSDVEMLLAKTARIEDPATIKRLRAQAEGFLGFVASLAPEKG</sequence>
<name>A0A5E6MBU3_9BACT</name>
<dbReference type="Gene3D" id="3.40.50.360">
    <property type="match status" value="1"/>
</dbReference>
<proteinExistence type="predicted"/>
<keyword evidence="3" id="KW-1185">Reference proteome</keyword>
<dbReference type="PANTHER" id="PTHR30543:SF21">
    <property type="entry name" value="NAD(P)H-DEPENDENT FMN REDUCTASE LOT6"/>
    <property type="match status" value="1"/>
</dbReference>